<dbReference type="Pfam" id="PF00881">
    <property type="entry name" value="Nitroreductase"/>
    <property type="match status" value="1"/>
</dbReference>
<evidence type="ECO:0000256" key="2">
    <source>
        <dbReference type="ARBA" id="ARBA00022630"/>
    </source>
</evidence>
<dbReference type="InterPro" id="IPR000415">
    <property type="entry name" value="Nitroreductase-like"/>
</dbReference>
<evidence type="ECO:0000313" key="8">
    <source>
        <dbReference type="Proteomes" id="UP000254889"/>
    </source>
</evidence>
<evidence type="ECO:0000256" key="3">
    <source>
        <dbReference type="ARBA" id="ARBA00022643"/>
    </source>
</evidence>
<dbReference type="Proteomes" id="UP000254889">
    <property type="component" value="Chromosome"/>
</dbReference>
<keyword evidence="5" id="KW-0521">NADP</keyword>
<evidence type="ECO:0000256" key="1">
    <source>
        <dbReference type="ARBA" id="ARBA00008366"/>
    </source>
</evidence>
<dbReference type="PIRSF" id="PIRSF005426">
    <property type="entry name" value="Frp"/>
    <property type="match status" value="1"/>
</dbReference>
<sequence length="279" mass="30841">MADTIDRLRAALFERFGESFPVPEGLAGLDELAHIAAHHVCRRYQPRDVSPDLLRLLCATALSAPTKSDLQQGDILIVRDKAKREAICRLLPEMPWLMDAPVFLVFLANGRRVPQIAAMRGTPFPNDHLDLFFNATVDAAIVLANFVRAAEAVGLGCCPISVIRDHAATASEMLALPDKVVPVAGMGLGWPAEDGAISPRLPLDVTVHEETFSEDGLAAHIDAYDQRRAAIRPYRRQREPERFGAAPFYGWSEDKARQYAKPQRTDFGVFVRGKGFKLD</sequence>
<dbReference type="KEGG" id="ptaw:DW352_21490"/>
<evidence type="ECO:0000259" key="6">
    <source>
        <dbReference type="Pfam" id="PF00881"/>
    </source>
</evidence>
<evidence type="ECO:0000256" key="5">
    <source>
        <dbReference type="PIRNR" id="PIRNR005426"/>
    </source>
</evidence>
<dbReference type="Gene3D" id="3.40.109.10">
    <property type="entry name" value="NADH Oxidase"/>
    <property type="match status" value="1"/>
</dbReference>
<evidence type="ECO:0000256" key="4">
    <source>
        <dbReference type="ARBA" id="ARBA00023002"/>
    </source>
</evidence>
<gene>
    <name evidence="7" type="ORF">DW352_21490</name>
</gene>
<dbReference type="OrthoDB" id="3181400at2"/>
<proteinExistence type="inferred from homology"/>
<dbReference type="AlphaFoldDB" id="A0A346A4R5"/>
<dbReference type="GO" id="GO:0016491">
    <property type="term" value="F:oxidoreductase activity"/>
    <property type="evidence" value="ECO:0007669"/>
    <property type="project" value="UniProtKB-UniRule"/>
</dbReference>
<accession>A0A346A4R5</accession>
<keyword evidence="2 5" id="KW-0285">Flavoprotein</keyword>
<keyword evidence="3 5" id="KW-0288">FMN</keyword>
<dbReference type="InterPro" id="IPR016446">
    <property type="entry name" value="Flavin_OxRdtase_Frp"/>
</dbReference>
<protein>
    <submittedName>
        <fullName evidence="7">NADPH-dependent oxidoreductase</fullName>
    </submittedName>
</protein>
<keyword evidence="8" id="KW-1185">Reference proteome</keyword>
<dbReference type="SUPFAM" id="SSF55469">
    <property type="entry name" value="FMN-dependent nitroreductase-like"/>
    <property type="match status" value="1"/>
</dbReference>
<keyword evidence="4 5" id="KW-0560">Oxidoreductase</keyword>
<dbReference type="PANTHER" id="PTHR43425:SF2">
    <property type="entry name" value="OXYGEN-INSENSITIVE NADPH NITROREDUCTASE"/>
    <property type="match status" value="1"/>
</dbReference>
<feature type="domain" description="Nitroreductase" evidence="6">
    <location>
        <begin position="36"/>
        <end position="190"/>
    </location>
</feature>
<dbReference type="RefSeq" id="WP_115694541.1">
    <property type="nucleotide sequence ID" value="NZ_CP031417.1"/>
</dbReference>
<name>A0A346A4R5_9HYPH</name>
<reference evidence="7 8" key="1">
    <citation type="submission" date="2018-07" db="EMBL/GenBank/DDBJ databases">
        <authorList>
            <person name="Quirk P.G."/>
            <person name="Krulwich T.A."/>
        </authorList>
    </citation>
    <scope>NUCLEOTIDE SEQUENCE [LARGE SCALE GENOMIC DNA]</scope>
    <source>
        <strain evidence="7 8">CC-BB4</strain>
    </source>
</reference>
<comment type="similarity">
    <text evidence="1 5">Belongs to the flavin oxidoreductase frp family.</text>
</comment>
<dbReference type="PANTHER" id="PTHR43425">
    <property type="entry name" value="OXYGEN-INSENSITIVE NADPH NITROREDUCTASE"/>
    <property type="match status" value="1"/>
</dbReference>
<dbReference type="InterPro" id="IPR029479">
    <property type="entry name" value="Nitroreductase"/>
</dbReference>
<dbReference type="EMBL" id="CP031417">
    <property type="protein sequence ID" value="AXK84162.1"/>
    <property type="molecule type" value="Genomic_DNA"/>
</dbReference>
<evidence type="ECO:0000313" key="7">
    <source>
        <dbReference type="EMBL" id="AXK84162.1"/>
    </source>
</evidence>
<organism evidence="7 8">
    <name type="scientific">Pseudolabrys taiwanensis</name>
    <dbReference type="NCBI Taxonomy" id="331696"/>
    <lineage>
        <taxon>Bacteria</taxon>
        <taxon>Pseudomonadati</taxon>
        <taxon>Pseudomonadota</taxon>
        <taxon>Alphaproteobacteria</taxon>
        <taxon>Hyphomicrobiales</taxon>
        <taxon>Xanthobacteraceae</taxon>
        <taxon>Pseudolabrys</taxon>
    </lineage>
</organism>